<feature type="domain" description="HTH araC/xylS-type" evidence="6">
    <location>
        <begin position="673"/>
        <end position="772"/>
    </location>
</feature>
<dbReference type="EMBL" id="CP027059">
    <property type="protein sequence ID" value="UQZ81189.1"/>
    <property type="molecule type" value="Genomic_DNA"/>
</dbReference>
<evidence type="ECO:0000256" key="5">
    <source>
        <dbReference type="SAM" id="Phobius"/>
    </source>
</evidence>
<feature type="transmembrane region" description="Helical" evidence="5">
    <location>
        <begin position="300"/>
        <end position="324"/>
    </location>
</feature>
<dbReference type="PROSITE" id="PS01124">
    <property type="entry name" value="HTH_ARAC_FAMILY_2"/>
    <property type="match status" value="1"/>
</dbReference>
<feature type="coiled-coil region" evidence="4">
    <location>
        <begin position="642"/>
        <end position="669"/>
    </location>
</feature>
<sequence>MFRMTGIFRSRTYFIRILRTIALVLVVFLLILSSVLYAFSRKTALEMQQEASRKVLNQINYNIDNLNETVRSLMMTAFNDRDMTVLMNNQDIEVFDLYNKLYKLDLFVSSNPFIQSIWIYNGYNGCYYSTALSSMVSCKEPDSASNLLKPFIVSPNTLAKLTLLPIAPSFSEAGKQELFAYFMYKNLDAYVPGSSVLMMSIKAKWLFDNIRTLNELGDNAPGDLFIMDADGKVFSPGESGAARDEGIYSALRTASTSSGYLMTGQGRDKKIVTYMASKFNGWKVVSVQPYDQVFGKVNQLLTVMVVILGIFIVLAFVVSSLATVRLYRPFGKLMSQIQRLPEAQMELPPKDELSLMSAVYDRIVEKMNRLQADQNVNQHIWQSYRLRRLMTDSAVTTEAEFAECMPAAASAGEGRQFIVAVLKLDDYGRFAQTRSEREQKLCRFAVTNIAGELYGEQFPNVPADMKNDHAAVLLMVPPGNTEQTYAELTRLTHLVMSTMDSYYNLSLTAAFSEPFGDYRHAAPSYEQALAYSLYRMVYGKMSVITPAHIAACQGGDAYEIPYELEKKLVDAIRSGEAAAMQARMDAVFQYIAQLSPVNVDFAILQLLVILQHTVRDVSSNKLKNLTVDLRAYNRRMLEQETLADMRRLMDDLLREVAGQMQEAAKGKNEYLIEAVKEIVENNYADENLSLQFVASALRMSAAYLGRFFRSSQGQSVADYINEVRLTKAQEMLSAGSDSIAAIMKNVGFTNESNFFKHFKKKTGATPGEYRLRKANGDSG</sequence>
<dbReference type="PANTHER" id="PTHR43280:SF28">
    <property type="entry name" value="HTH-TYPE TRANSCRIPTIONAL ACTIVATOR RHAS"/>
    <property type="match status" value="1"/>
</dbReference>
<dbReference type="Pfam" id="PF12833">
    <property type="entry name" value="HTH_18"/>
    <property type="match status" value="1"/>
</dbReference>
<keyword evidence="8" id="KW-1185">Reference proteome</keyword>
<keyword evidence="4" id="KW-0175">Coiled coil</keyword>
<dbReference type="Proteomes" id="UP001057134">
    <property type="component" value="Chromosome"/>
</dbReference>
<protein>
    <submittedName>
        <fullName evidence="7">HTH-type transcriptional regulator YesS</fullName>
    </submittedName>
</protein>
<evidence type="ECO:0000256" key="1">
    <source>
        <dbReference type="ARBA" id="ARBA00023015"/>
    </source>
</evidence>
<evidence type="ECO:0000313" key="8">
    <source>
        <dbReference type="Proteomes" id="UP001057134"/>
    </source>
</evidence>
<keyword evidence="5" id="KW-0472">Membrane</keyword>
<evidence type="ECO:0000256" key="4">
    <source>
        <dbReference type="SAM" id="Coils"/>
    </source>
</evidence>
<reference evidence="7" key="1">
    <citation type="submission" date="2018-02" db="EMBL/GenBank/DDBJ databases">
        <authorList>
            <person name="Kim S.-K."/>
            <person name="Jung H.-I."/>
            <person name="Lee S.-W."/>
        </authorList>
    </citation>
    <scope>NUCLEOTIDE SEQUENCE</scope>
    <source>
        <strain evidence="7">SK3146</strain>
    </source>
</reference>
<evidence type="ECO:0000256" key="3">
    <source>
        <dbReference type="ARBA" id="ARBA00023163"/>
    </source>
</evidence>
<dbReference type="SUPFAM" id="SSF46689">
    <property type="entry name" value="Homeodomain-like"/>
    <property type="match status" value="1"/>
</dbReference>
<keyword evidence="5" id="KW-1133">Transmembrane helix</keyword>
<proteinExistence type="predicted"/>
<evidence type="ECO:0000256" key="2">
    <source>
        <dbReference type="ARBA" id="ARBA00023125"/>
    </source>
</evidence>
<gene>
    <name evidence="7" type="primary">yesS_4</name>
    <name evidence="7" type="ORF">SK3146_00345</name>
</gene>
<dbReference type="PANTHER" id="PTHR43280">
    <property type="entry name" value="ARAC-FAMILY TRANSCRIPTIONAL REGULATOR"/>
    <property type="match status" value="1"/>
</dbReference>
<name>A0ABY4RF36_9BACL</name>
<dbReference type="InterPro" id="IPR018060">
    <property type="entry name" value="HTH_AraC"/>
</dbReference>
<accession>A0ABY4RF36</accession>
<keyword evidence="5" id="KW-0812">Transmembrane</keyword>
<reference evidence="7" key="2">
    <citation type="journal article" date="2021" name="J Anim Sci Technol">
        <title>Complete genome sequence of Paenibacillus konkukensis sp. nov. SK3146 as a potential probiotic strain.</title>
        <authorList>
            <person name="Jung H.I."/>
            <person name="Park S."/>
            <person name="Niu K.M."/>
            <person name="Lee S.W."/>
            <person name="Kothari D."/>
            <person name="Yi K.J."/>
            <person name="Kim S.K."/>
        </authorList>
    </citation>
    <scope>NUCLEOTIDE SEQUENCE</scope>
    <source>
        <strain evidence="7">SK3146</strain>
    </source>
</reference>
<evidence type="ECO:0000313" key="7">
    <source>
        <dbReference type="EMBL" id="UQZ81189.1"/>
    </source>
</evidence>
<dbReference type="SMART" id="SM00342">
    <property type="entry name" value="HTH_ARAC"/>
    <property type="match status" value="1"/>
</dbReference>
<dbReference type="InterPro" id="IPR009057">
    <property type="entry name" value="Homeodomain-like_sf"/>
</dbReference>
<keyword evidence="1" id="KW-0805">Transcription regulation</keyword>
<dbReference type="Gene3D" id="1.10.10.60">
    <property type="entry name" value="Homeodomain-like"/>
    <property type="match status" value="2"/>
</dbReference>
<organism evidence="7 8">
    <name type="scientific">Paenibacillus konkukensis</name>
    <dbReference type="NCBI Taxonomy" id="2020716"/>
    <lineage>
        <taxon>Bacteria</taxon>
        <taxon>Bacillati</taxon>
        <taxon>Bacillota</taxon>
        <taxon>Bacilli</taxon>
        <taxon>Bacillales</taxon>
        <taxon>Paenibacillaceae</taxon>
        <taxon>Paenibacillus</taxon>
    </lineage>
</organism>
<keyword evidence="2" id="KW-0238">DNA-binding</keyword>
<keyword evidence="3" id="KW-0804">Transcription</keyword>
<evidence type="ECO:0000259" key="6">
    <source>
        <dbReference type="PROSITE" id="PS01124"/>
    </source>
</evidence>